<name>A0AAP2DPI0_9BACT</name>
<accession>A0AAP2DPI0</accession>
<keyword evidence="2" id="KW-1185">Reference proteome</keyword>
<organism evidence="1 2">
    <name type="scientific">Chryseosolibacter histidini</name>
    <dbReference type="NCBI Taxonomy" id="2782349"/>
    <lineage>
        <taxon>Bacteria</taxon>
        <taxon>Pseudomonadati</taxon>
        <taxon>Bacteroidota</taxon>
        <taxon>Cytophagia</taxon>
        <taxon>Cytophagales</taxon>
        <taxon>Chryseotaleaceae</taxon>
        <taxon>Chryseosolibacter</taxon>
    </lineage>
</organism>
<dbReference type="PROSITE" id="PS51257">
    <property type="entry name" value="PROKAR_LIPOPROTEIN"/>
    <property type="match status" value="1"/>
</dbReference>
<dbReference type="AlphaFoldDB" id="A0AAP2DPI0"/>
<protein>
    <recommendedName>
        <fullName evidence="3">Cytochrome c domain-containing protein</fullName>
    </recommendedName>
</protein>
<proteinExistence type="predicted"/>
<comment type="caution">
    <text evidence="1">The sequence shown here is derived from an EMBL/GenBank/DDBJ whole genome shotgun (WGS) entry which is preliminary data.</text>
</comment>
<dbReference type="RefSeq" id="WP_254166850.1">
    <property type="nucleotide sequence ID" value="NZ_JAHESF010000022.1"/>
</dbReference>
<dbReference type="EMBL" id="JAHESF010000022">
    <property type="protein sequence ID" value="MBT1699184.1"/>
    <property type="molecule type" value="Genomic_DNA"/>
</dbReference>
<evidence type="ECO:0008006" key="3">
    <source>
        <dbReference type="Google" id="ProtNLM"/>
    </source>
</evidence>
<evidence type="ECO:0000313" key="1">
    <source>
        <dbReference type="EMBL" id="MBT1699184.1"/>
    </source>
</evidence>
<dbReference type="Proteomes" id="UP001319200">
    <property type="component" value="Unassembled WGS sequence"/>
</dbReference>
<sequence length="107" mass="12227">MKTLKGSFIIVYVIMISCTLSDNKRQADKEQQYNVSSKCNQCHILRGDSISGIAKWPTLARYDSSRVITGLFTKHDTVFEFNKLSQKEIAEILKRLEAENDKSIKPD</sequence>
<evidence type="ECO:0000313" key="2">
    <source>
        <dbReference type="Proteomes" id="UP001319200"/>
    </source>
</evidence>
<reference evidence="1 2" key="1">
    <citation type="submission" date="2021-05" db="EMBL/GenBank/DDBJ databases">
        <title>A Polyphasic approach of four new species of the genus Ohtaekwangia: Ohtaekwangia histidinii sp. nov., Ohtaekwangia cretensis sp. nov., Ohtaekwangia indiensis sp. nov., Ohtaekwangia reichenbachii sp. nov. from diverse environment.</title>
        <authorList>
            <person name="Octaviana S."/>
        </authorList>
    </citation>
    <scope>NUCLEOTIDE SEQUENCE [LARGE SCALE GENOMIC DNA]</scope>
    <source>
        <strain evidence="1 2">PWU4</strain>
    </source>
</reference>
<gene>
    <name evidence="1" type="ORF">KK083_19970</name>
</gene>